<protein>
    <submittedName>
        <fullName evidence="3">YigZ family protein</fullName>
    </submittedName>
</protein>
<reference evidence="3 4" key="1">
    <citation type="submission" date="2020-07" db="EMBL/GenBank/DDBJ databases">
        <title>Draft genome and description of Aeromicrobium phoceense strain Marseille-Q0843 isolated from healthy skin swab.</title>
        <authorList>
            <person name="Boxberger M."/>
            <person name="La Scola B."/>
        </authorList>
    </citation>
    <scope>NUCLEOTIDE SEQUENCE [LARGE SCALE GENOMIC DNA]</scope>
    <source>
        <strain evidence="3 4">Marseille-Q0843</strain>
    </source>
</reference>
<dbReference type="Proteomes" id="UP000550354">
    <property type="component" value="Unassembled WGS sequence"/>
</dbReference>
<dbReference type="InterPro" id="IPR023582">
    <property type="entry name" value="Impact"/>
</dbReference>
<dbReference type="GO" id="GO:0005737">
    <property type="term" value="C:cytoplasm"/>
    <property type="evidence" value="ECO:0007669"/>
    <property type="project" value="TreeGrafter"/>
</dbReference>
<dbReference type="EMBL" id="JACEOG010000001">
    <property type="protein sequence ID" value="MBA4607427.1"/>
    <property type="molecule type" value="Genomic_DNA"/>
</dbReference>
<evidence type="ECO:0000256" key="1">
    <source>
        <dbReference type="ARBA" id="ARBA00007665"/>
    </source>
</evidence>
<evidence type="ECO:0000259" key="2">
    <source>
        <dbReference type="Pfam" id="PF01205"/>
    </source>
</evidence>
<evidence type="ECO:0000313" key="3">
    <source>
        <dbReference type="EMBL" id="MBA4607427.1"/>
    </source>
</evidence>
<comment type="similarity">
    <text evidence="1">Belongs to the IMPACT family.</text>
</comment>
<dbReference type="InterPro" id="IPR001498">
    <property type="entry name" value="Impact_N"/>
</dbReference>
<comment type="caution">
    <text evidence="3">The sequence shown here is derived from an EMBL/GenBank/DDBJ whole genome shotgun (WGS) entry which is preliminary data.</text>
</comment>
<sequence>MRVATYRTIDLGLGDTAEAEIVVLRSRFLARAGRVEDEASARALIAHVRATHHDARHHCTAFVIGPEAALRRSNDDGEPSGTAGRPMLEVITGREVSDVVVVVTRWFGGTLLGTGGLARAYSDATGAALDEAGVRERRLWQRARVTVPVIEVGAMESRLRRDTDVIDVAYGPDRVSYEVAAADLAVLDRLPFERLEPVWRDA</sequence>
<dbReference type="PANTHER" id="PTHR16301:SF20">
    <property type="entry name" value="IMPACT FAMILY MEMBER YIGZ"/>
    <property type="match status" value="1"/>
</dbReference>
<evidence type="ECO:0000313" key="4">
    <source>
        <dbReference type="Proteomes" id="UP000550354"/>
    </source>
</evidence>
<dbReference type="Pfam" id="PF01205">
    <property type="entry name" value="Impact_N"/>
    <property type="match status" value="1"/>
</dbReference>
<name>A0A838XC87_9ACTN</name>
<dbReference type="Gene3D" id="3.30.230.30">
    <property type="entry name" value="Impact, N-terminal domain"/>
    <property type="match status" value="1"/>
</dbReference>
<dbReference type="InterPro" id="IPR020568">
    <property type="entry name" value="Ribosomal_Su5_D2-typ_SF"/>
</dbReference>
<keyword evidence="4" id="KW-1185">Reference proteome</keyword>
<dbReference type="SUPFAM" id="SSF54211">
    <property type="entry name" value="Ribosomal protein S5 domain 2-like"/>
    <property type="match status" value="1"/>
</dbReference>
<gene>
    <name evidence="3" type="ORF">H1W00_02960</name>
</gene>
<dbReference type="PANTHER" id="PTHR16301">
    <property type="entry name" value="IMPACT-RELATED"/>
    <property type="match status" value="1"/>
</dbReference>
<dbReference type="InterPro" id="IPR020569">
    <property type="entry name" value="UPF0029_Impact_CS"/>
</dbReference>
<dbReference type="InterPro" id="IPR036956">
    <property type="entry name" value="Impact_N_sf"/>
</dbReference>
<dbReference type="AlphaFoldDB" id="A0A838XC87"/>
<dbReference type="GO" id="GO:0006446">
    <property type="term" value="P:regulation of translational initiation"/>
    <property type="evidence" value="ECO:0007669"/>
    <property type="project" value="TreeGrafter"/>
</dbReference>
<feature type="domain" description="Impact N-terminal" evidence="2">
    <location>
        <begin position="25"/>
        <end position="128"/>
    </location>
</feature>
<proteinExistence type="inferred from homology"/>
<dbReference type="PROSITE" id="PS00910">
    <property type="entry name" value="UPF0029"/>
    <property type="match status" value="1"/>
</dbReference>
<organism evidence="3 4">
    <name type="scientific">Aeromicrobium phoceense</name>
    <dbReference type="NCBI Taxonomy" id="2754045"/>
    <lineage>
        <taxon>Bacteria</taxon>
        <taxon>Bacillati</taxon>
        <taxon>Actinomycetota</taxon>
        <taxon>Actinomycetes</taxon>
        <taxon>Propionibacteriales</taxon>
        <taxon>Nocardioidaceae</taxon>
        <taxon>Aeromicrobium</taxon>
    </lineage>
</organism>
<accession>A0A838XC87</accession>